<dbReference type="InterPro" id="IPR011990">
    <property type="entry name" value="TPR-like_helical_dom_sf"/>
</dbReference>
<sequence length="715" mass="81836">MPIFILCGVLLTLPQQLSAQQDPRALAPADVFFQAWLTIRDAEKLETENKHSDAWRKYRQAAKYYDILSRYHSKWKPHLVEERVKTTRESIKEIEPKAAAELAGKQAKTKDLVEGGPQVPQGGQAQPLASGHAIQPSIARNSGDQEIQRRLKILEVDNKRLRDTLSRARSTGSGGGKAEEQRLIDQIARRDRELTTLRNILARAPLQKDMDQLAHQNRTIKAEINITARALKESQKKLKATQKMAEKYKEDALLAQSRAEEIQKNMEAQKKIDNRVVRELRKELTTVTEMLNNTRRELGAANATIARMERSLTQSQATIDELTRERNELRTERDTLANILKQNDSEGVQKLIAENMRLGKELKESMDRLEYLKKENNATKDELVEAKRDLAIAKTRIMKYQHEQSDHSRRIKTLERQLRDAEADLLASRGKNPGSRNNSAKAEEIEILKATVKRLIASQERRRTAEKILWDTYQKSKVNIPGMPEVIRDIRNAKVELTDQEKVLMTVRRPDSEFMGPERVSRTHAQAFGNALEQEIATYTPLMKRAFEKQRYEAARQILQDMDERFPGHFPTLCNRGVVELKTENYDKASDFFNEAITMRENSSYAHQMLGLSLYHSEDFDGARNAFERALDLKPGNAKAHLYLGNVAGGSKRFNQAEEHFLAAIKLDPTLFEAYFNLSVLYLQQNEKEKASEFYGKALEHGLPPNPTHEQKLGK</sequence>
<dbReference type="Pfam" id="PF13432">
    <property type="entry name" value="TPR_16"/>
    <property type="match status" value="1"/>
</dbReference>
<feature type="region of interest" description="Disordered" evidence="10">
    <location>
        <begin position="112"/>
        <end position="132"/>
    </location>
</feature>
<evidence type="ECO:0000256" key="2">
    <source>
        <dbReference type="ARBA" id="ARBA00022692"/>
    </source>
</evidence>
<dbReference type="PROSITE" id="PS50005">
    <property type="entry name" value="TPR"/>
    <property type="match status" value="3"/>
</dbReference>
<dbReference type="InterPro" id="IPR019734">
    <property type="entry name" value="TPR_rpt"/>
</dbReference>
<dbReference type="Proteomes" id="UP000634206">
    <property type="component" value="Unassembled WGS sequence"/>
</dbReference>
<dbReference type="AlphaFoldDB" id="A0AAE2VD54"/>
<keyword evidence="6" id="KW-0472">Membrane</keyword>
<organism evidence="11 12">
    <name type="scientific">Oceaniferula flava</name>
    <dbReference type="NCBI Taxonomy" id="2800421"/>
    <lineage>
        <taxon>Bacteria</taxon>
        <taxon>Pseudomonadati</taxon>
        <taxon>Verrucomicrobiota</taxon>
        <taxon>Verrucomicrobiia</taxon>
        <taxon>Verrucomicrobiales</taxon>
        <taxon>Verrucomicrobiaceae</taxon>
        <taxon>Oceaniferula</taxon>
    </lineage>
</organism>
<evidence type="ECO:0000256" key="4">
    <source>
        <dbReference type="ARBA" id="ARBA00022803"/>
    </source>
</evidence>
<feature type="coiled-coil region" evidence="9">
    <location>
        <begin position="231"/>
        <end position="431"/>
    </location>
</feature>
<evidence type="ECO:0000313" key="12">
    <source>
        <dbReference type="Proteomes" id="UP000634206"/>
    </source>
</evidence>
<comment type="caution">
    <text evidence="11">The sequence shown here is derived from an EMBL/GenBank/DDBJ whole genome shotgun (WGS) entry which is preliminary data.</text>
</comment>
<dbReference type="SMART" id="SM00028">
    <property type="entry name" value="TPR"/>
    <property type="match status" value="4"/>
</dbReference>
<keyword evidence="3" id="KW-0677">Repeat</keyword>
<feature type="coiled-coil region" evidence="9">
    <location>
        <begin position="144"/>
        <end position="171"/>
    </location>
</feature>
<dbReference type="SUPFAM" id="SSF48452">
    <property type="entry name" value="TPR-like"/>
    <property type="match status" value="1"/>
</dbReference>
<accession>A0AAE2VD54</accession>
<keyword evidence="4 8" id="KW-0802">TPR repeat</keyword>
<evidence type="ECO:0000313" key="11">
    <source>
        <dbReference type="EMBL" id="MBK1855731.1"/>
    </source>
</evidence>
<feature type="repeat" description="TPR" evidence="8">
    <location>
        <begin position="604"/>
        <end position="637"/>
    </location>
</feature>
<evidence type="ECO:0000256" key="5">
    <source>
        <dbReference type="ARBA" id="ARBA00022989"/>
    </source>
</evidence>
<proteinExistence type="inferred from homology"/>
<keyword evidence="9" id="KW-0175">Coiled coil</keyword>
<keyword evidence="2" id="KW-0812">Transmembrane</keyword>
<evidence type="ECO:0000256" key="6">
    <source>
        <dbReference type="ARBA" id="ARBA00023136"/>
    </source>
</evidence>
<evidence type="ECO:0000256" key="8">
    <source>
        <dbReference type="PROSITE-ProRule" id="PRU00339"/>
    </source>
</evidence>
<feature type="compositionally biased region" description="Low complexity" evidence="10">
    <location>
        <begin position="115"/>
        <end position="127"/>
    </location>
</feature>
<feature type="repeat" description="TPR" evidence="8">
    <location>
        <begin position="638"/>
        <end position="671"/>
    </location>
</feature>
<dbReference type="PANTHER" id="PTHR46208">
    <property type="entry name" value="MITOCHONDRIAL IMPORT RECEPTOR SUBUNIT TOM70"/>
    <property type="match status" value="1"/>
</dbReference>
<feature type="repeat" description="TPR" evidence="8">
    <location>
        <begin position="570"/>
        <end position="603"/>
    </location>
</feature>
<evidence type="ECO:0000256" key="10">
    <source>
        <dbReference type="SAM" id="MobiDB-lite"/>
    </source>
</evidence>
<evidence type="ECO:0000256" key="1">
    <source>
        <dbReference type="ARBA" id="ARBA00004167"/>
    </source>
</evidence>
<dbReference type="Pfam" id="PF13181">
    <property type="entry name" value="TPR_8"/>
    <property type="match status" value="2"/>
</dbReference>
<comment type="subcellular location">
    <subcellularLocation>
        <location evidence="1">Membrane</location>
        <topology evidence="1">Single-pass membrane protein</topology>
    </subcellularLocation>
</comment>
<comment type="similarity">
    <text evidence="7">Belongs to the Tom70 family.</text>
</comment>
<keyword evidence="5" id="KW-1133">Transmembrane helix</keyword>
<gene>
    <name evidence="11" type="ORF">JIN83_12220</name>
</gene>
<dbReference type="GO" id="GO:0016020">
    <property type="term" value="C:membrane"/>
    <property type="evidence" value="ECO:0007669"/>
    <property type="project" value="UniProtKB-SubCell"/>
</dbReference>
<evidence type="ECO:0000256" key="7">
    <source>
        <dbReference type="ARBA" id="ARBA00038030"/>
    </source>
</evidence>
<reference evidence="11" key="1">
    <citation type="submission" date="2021-01" db="EMBL/GenBank/DDBJ databases">
        <title>Modified the classification status of verrucomicrobia.</title>
        <authorList>
            <person name="Feng X."/>
        </authorList>
    </citation>
    <scope>NUCLEOTIDE SEQUENCE</scope>
    <source>
        <strain evidence="11">5K15</strain>
    </source>
</reference>
<dbReference type="PANTHER" id="PTHR46208:SF1">
    <property type="entry name" value="MITOCHONDRIAL IMPORT RECEPTOR SUBUNIT TOM70"/>
    <property type="match status" value="1"/>
</dbReference>
<evidence type="ECO:0000256" key="9">
    <source>
        <dbReference type="SAM" id="Coils"/>
    </source>
</evidence>
<evidence type="ECO:0000256" key="3">
    <source>
        <dbReference type="ARBA" id="ARBA00022737"/>
    </source>
</evidence>
<protein>
    <submittedName>
        <fullName evidence="11">Tetratricopeptide repeat protein</fullName>
    </submittedName>
</protein>
<dbReference type="RefSeq" id="WP_309490344.1">
    <property type="nucleotide sequence ID" value="NZ_JAENIG010000008.1"/>
</dbReference>
<dbReference type="Gene3D" id="1.25.40.10">
    <property type="entry name" value="Tetratricopeptide repeat domain"/>
    <property type="match status" value="1"/>
</dbReference>
<keyword evidence="12" id="KW-1185">Reference proteome</keyword>
<dbReference type="EMBL" id="JAENIG010000008">
    <property type="protein sequence ID" value="MBK1855731.1"/>
    <property type="molecule type" value="Genomic_DNA"/>
</dbReference>
<name>A0AAE2VD54_9BACT</name>